<evidence type="ECO:0000313" key="4">
    <source>
        <dbReference type="EMBL" id="MCO8299244.1"/>
    </source>
</evidence>
<reference evidence="4" key="1">
    <citation type="submission" date="2020-06" db="EMBL/GenBank/DDBJ databases">
        <authorList>
            <person name="Link T."/>
            <person name="Ehrmann M."/>
        </authorList>
    </citation>
    <scope>NUCLEOTIDE SEQUENCE</scope>
    <source>
        <strain evidence="4">TMW 2.2257</strain>
    </source>
</reference>
<proteinExistence type="predicted"/>
<feature type="region of interest" description="Disordered" evidence="2">
    <location>
        <begin position="129"/>
        <end position="150"/>
    </location>
</feature>
<dbReference type="EMBL" id="JACACB010000079">
    <property type="protein sequence ID" value="MCO8299244.1"/>
    <property type="molecule type" value="Genomic_DNA"/>
</dbReference>
<dbReference type="Pfam" id="PF06605">
    <property type="entry name" value="Prophage_tail"/>
    <property type="match status" value="1"/>
</dbReference>
<name>A0AB35HU08_TETHA</name>
<evidence type="ECO:0000256" key="2">
    <source>
        <dbReference type="SAM" id="MobiDB-lite"/>
    </source>
</evidence>
<gene>
    <name evidence="4" type="ORF">HXW75_12455</name>
</gene>
<evidence type="ECO:0000313" key="5">
    <source>
        <dbReference type="Proteomes" id="UP001057280"/>
    </source>
</evidence>
<evidence type="ECO:0000259" key="3">
    <source>
        <dbReference type="Pfam" id="PF06605"/>
    </source>
</evidence>
<dbReference type="InterPro" id="IPR010572">
    <property type="entry name" value="Tail_dom"/>
</dbReference>
<reference evidence="4" key="2">
    <citation type="journal article" date="2021" name="BMC Microbiol.">
        <title>The diversity among the species Tetragenococcus halophilus including new isolates from a lupine seed fermentation.</title>
        <authorList>
            <person name="Link T."/>
            <person name="Vogel R.F."/>
            <person name="Ehrmann M.A."/>
        </authorList>
    </citation>
    <scope>NUCLEOTIDE SEQUENCE</scope>
    <source>
        <strain evidence="4">TMW 2.2257</strain>
    </source>
</reference>
<dbReference type="Proteomes" id="UP001057280">
    <property type="component" value="Unassembled WGS sequence"/>
</dbReference>
<evidence type="ECO:0000256" key="1">
    <source>
        <dbReference type="SAM" id="Coils"/>
    </source>
</evidence>
<keyword evidence="1" id="KW-0175">Coiled coil</keyword>
<accession>A0AB35HU08</accession>
<comment type="caution">
    <text evidence="4">The sequence shown here is derived from an EMBL/GenBank/DDBJ whole genome shotgun (WGS) entry which is preliminary data.</text>
</comment>
<organism evidence="4 5">
    <name type="scientific">Tetragenococcus halophilus</name>
    <name type="common">Pediococcus halophilus</name>
    <dbReference type="NCBI Taxonomy" id="51669"/>
    <lineage>
        <taxon>Bacteria</taxon>
        <taxon>Bacillati</taxon>
        <taxon>Bacillota</taxon>
        <taxon>Bacilli</taxon>
        <taxon>Lactobacillales</taxon>
        <taxon>Enterococcaceae</taxon>
        <taxon>Tetragenococcus</taxon>
    </lineage>
</organism>
<feature type="domain" description="Tail spike" evidence="3">
    <location>
        <begin position="77"/>
        <end position="276"/>
    </location>
</feature>
<dbReference type="RefSeq" id="WP_253210416.1">
    <property type="nucleotide sequence ID" value="NZ_JACACB010000079.1"/>
</dbReference>
<dbReference type="NCBIfam" id="TIGR01665">
    <property type="entry name" value="put_anti_recept"/>
    <property type="match status" value="1"/>
</dbReference>
<feature type="coiled-coil region" evidence="1">
    <location>
        <begin position="271"/>
        <end position="319"/>
    </location>
</feature>
<sequence>YLHDSIQSWKKFTGDRTGEQLFREALKVHNEQVEDYKRFEVGHIDMPDLSGNVRFMTDTDDTFDNISDKLLENDNIGGELRIRKENNVRYLDWVQEVGEEKKTPIRLRKNMLDMTKELDPTEIVTKLYPRGERLEGGGDDEESQNQSKPRLTIADVNDGKECLLADQELINEFGIQGGMQTWDDITQANILKSTAQKWLDNQLVATGKFNITVLDLSLLNLDPDRFWIGNTHLVQNPLMNVDERLRIVDMNIKINAPEETELNFGDKELTLSQYQRSLTKEREQMRIVQDRVRMQSNRVEKVRTELSSAQQTIVELQETVKNGNLNVQNQIQAILEDLQIIGQQIPSDERMNEIEQGIENVQQSVANQIIYNRDFEERIQKLEQTNEDKE</sequence>
<dbReference type="InterPro" id="IPR007119">
    <property type="entry name" value="Phage_tail_spike_N"/>
</dbReference>
<feature type="non-terminal residue" evidence="4">
    <location>
        <position position="1"/>
    </location>
</feature>
<protein>
    <submittedName>
        <fullName evidence="4">Phage tail protein</fullName>
    </submittedName>
</protein>
<dbReference type="AlphaFoldDB" id="A0AB35HU08"/>